<evidence type="ECO:0000256" key="4">
    <source>
        <dbReference type="ARBA" id="ARBA00022490"/>
    </source>
</evidence>
<dbReference type="Pfam" id="PF00996">
    <property type="entry name" value="GDI"/>
    <property type="match status" value="1"/>
</dbReference>
<dbReference type="SUPFAM" id="SSF51905">
    <property type="entry name" value="FAD/NAD(P)-binding domain"/>
    <property type="match status" value="1"/>
</dbReference>
<dbReference type="InterPro" id="IPR018203">
    <property type="entry name" value="GDP_dissociation_inhibitor"/>
</dbReference>
<evidence type="ECO:0000256" key="2">
    <source>
        <dbReference type="ARBA" id="ARBA00005593"/>
    </source>
</evidence>
<dbReference type="Proteomes" id="UP001266305">
    <property type="component" value="Unassembled WGS sequence"/>
</dbReference>
<keyword evidence="4" id="KW-0963">Cytoplasm</keyword>
<comment type="subcellular location">
    <subcellularLocation>
        <location evidence="1">Cytoplasm</location>
    </subcellularLocation>
</comment>
<reference evidence="5 6" key="1">
    <citation type="submission" date="2023-05" db="EMBL/GenBank/DDBJ databases">
        <title>B98-5 Cell Line De Novo Hybrid Assembly: An Optical Mapping Approach.</title>
        <authorList>
            <person name="Kananen K."/>
            <person name="Auerbach J.A."/>
            <person name="Kautto E."/>
            <person name="Blachly J.S."/>
        </authorList>
    </citation>
    <scope>NUCLEOTIDE SEQUENCE [LARGE SCALE GENOMIC DNA]</scope>
    <source>
        <strain evidence="5">B95-8</strain>
        <tissue evidence="5">Cell line</tissue>
    </source>
</reference>
<evidence type="ECO:0000256" key="3">
    <source>
        <dbReference type="ARBA" id="ARBA00022468"/>
    </source>
</evidence>
<dbReference type="PRINTS" id="PR00891">
    <property type="entry name" value="RABGDIREP"/>
</dbReference>
<comment type="caution">
    <text evidence="5">The sequence shown here is derived from an EMBL/GenBank/DDBJ whole genome shotgun (WGS) entry which is preliminary data.</text>
</comment>
<comment type="similarity">
    <text evidence="2">Belongs to the Rab GDI family.</text>
</comment>
<gene>
    <name evidence="5" type="ORF">P7K49_029403</name>
</gene>
<dbReference type="InterPro" id="IPR036188">
    <property type="entry name" value="FAD/NAD-bd_sf"/>
</dbReference>
<dbReference type="Gene3D" id="3.50.50.60">
    <property type="entry name" value="FAD/NAD(P)-binding domain"/>
    <property type="match status" value="1"/>
</dbReference>
<dbReference type="Gene3D" id="3.30.519.10">
    <property type="entry name" value="Guanine Nucleotide Dissociation Inhibitor, domain 2"/>
    <property type="match status" value="1"/>
</dbReference>
<dbReference type="PANTHER" id="PTHR11787:SF4">
    <property type="entry name" value="CHM, RAB ESCORT PROTEIN 1"/>
    <property type="match status" value="1"/>
</dbReference>
<evidence type="ECO:0000313" key="5">
    <source>
        <dbReference type="EMBL" id="KAK2092874.1"/>
    </source>
</evidence>
<organism evidence="5 6">
    <name type="scientific">Saguinus oedipus</name>
    <name type="common">Cotton-top tamarin</name>
    <name type="synonym">Oedipomidas oedipus</name>
    <dbReference type="NCBI Taxonomy" id="9490"/>
    <lineage>
        <taxon>Eukaryota</taxon>
        <taxon>Metazoa</taxon>
        <taxon>Chordata</taxon>
        <taxon>Craniata</taxon>
        <taxon>Vertebrata</taxon>
        <taxon>Euteleostomi</taxon>
        <taxon>Mammalia</taxon>
        <taxon>Eutheria</taxon>
        <taxon>Euarchontoglires</taxon>
        <taxon>Primates</taxon>
        <taxon>Haplorrhini</taxon>
        <taxon>Platyrrhini</taxon>
        <taxon>Cebidae</taxon>
        <taxon>Callitrichinae</taxon>
        <taxon>Saguinus</taxon>
    </lineage>
</organism>
<dbReference type="EMBL" id="JASSZA010000015">
    <property type="protein sequence ID" value="KAK2092874.1"/>
    <property type="molecule type" value="Genomic_DNA"/>
</dbReference>
<accession>A0ABQ9U7X0</accession>
<proteinExistence type="inferred from homology"/>
<evidence type="ECO:0000256" key="1">
    <source>
        <dbReference type="ARBA" id="ARBA00004496"/>
    </source>
</evidence>
<keyword evidence="6" id="KW-1185">Reference proteome</keyword>
<dbReference type="PANTHER" id="PTHR11787">
    <property type="entry name" value="RAB GDP-DISSOCIATION INHIBITOR"/>
    <property type="match status" value="1"/>
</dbReference>
<sequence length="167" mass="18797">MADNLPAEFDVIVIGTGLPESILAAACSRSGQTVLHVDSRRYCGGNWASFSFSGLLSWLKEYQQNNDIGEESTVAWQDLIHETEEAITLRKKDEIIQHTEAFCYASQDVEDDVEEIGALQKNPSSECLVPSLKFWILHACLKKASHHTLIAMKYLPDTLRKVLERFL</sequence>
<keyword evidence="3" id="KW-0343">GTPase activation</keyword>
<dbReference type="InterPro" id="IPR001738">
    <property type="entry name" value="Rab_escort"/>
</dbReference>
<name>A0ABQ9U7X0_SAGOE</name>
<dbReference type="PRINTS" id="PR00893">
    <property type="entry name" value="RABESCORT"/>
</dbReference>
<evidence type="ECO:0008006" key="7">
    <source>
        <dbReference type="Google" id="ProtNLM"/>
    </source>
</evidence>
<protein>
    <recommendedName>
        <fullName evidence="7">CHM Rab escort protein</fullName>
    </recommendedName>
</protein>
<evidence type="ECO:0000313" key="6">
    <source>
        <dbReference type="Proteomes" id="UP001266305"/>
    </source>
</evidence>